<gene>
    <name evidence="2" type="ORF">NDU88_001769</name>
</gene>
<dbReference type="EMBL" id="JANPWB010000007">
    <property type="protein sequence ID" value="KAJ1169881.1"/>
    <property type="molecule type" value="Genomic_DNA"/>
</dbReference>
<protein>
    <submittedName>
        <fullName evidence="2">Uncharacterized protein</fullName>
    </submittedName>
</protein>
<evidence type="ECO:0000313" key="2">
    <source>
        <dbReference type="EMBL" id="KAJ1169881.1"/>
    </source>
</evidence>
<proteinExistence type="predicted"/>
<organism evidence="2 3">
    <name type="scientific">Pleurodeles waltl</name>
    <name type="common">Iberian ribbed newt</name>
    <dbReference type="NCBI Taxonomy" id="8319"/>
    <lineage>
        <taxon>Eukaryota</taxon>
        <taxon>Metazoa</taxon>
        <taxon>Chordata</taxon>
        <taxon>Craniata</taxon>
        <taxon>Vertebrata</taxon>
        <taxon>Euteleostomi</taxon>
        <taxon>Amphibia</taxon>
        <taxon>Batrachia</taxon>
        <taxon>Caudata</taxon>
        <taxon>Salamandroidea</taxon>
        <taxon>Salamandridae</taxon>
        <taxon>Pleurodelinae</taxon>
        <taxon>Pleurodeles</taxon>
    </lineage>
</organism>
<evidence type="ECO:0000313" key="3">
    <source>
        <dbReference type="Proteomes" id="UP001066276"/>
    </source>
</evidence>
<name>A0AAV7T0V8_PLEWA</name>
<sequence length="120" mass="14160">MERERQKARTGGNMRWRPLSREDSEQASRPSAAGRRWERHHPKDRPVTDRLRRRTQLQVTQEQRVVIQTTASLTESPVSDRDRIYFTDIYEMEDMSDLDSITSVSEELPRVTPQTAEDIF</sequence>
<reference evidence="2" key="1">
    <citation type="journal article" date="2022" name="bioRxiv">
        <title>Sequencing and chromosome-scale assembly of the giantPleurodeles waltlgenome.</title>
        <authorList>
            <person name="Brown T."/>
            <person name="Elewa A."/>
            <person name="Iarovenko S."/>
            <person name="Subramanian E."/>
            <person name="Araus A.J."/>
            <person name="Petzold A."/>
            <person name="Susuki M."/>
            <person name="Suzuki K.-i.T."/>
            <person name="Hayashi T."/>
            <person name="Toyoda A."/>
            <person name="Oliveira C."/>
            <person name="Osipova E."/>
            <person name="Leigh N.D."/>
            <person name="Simon A."/>
            <person name="Yun M.H."/>
        </authorList>
    </citation>
    <scope>NUCLEOTIDE SEQUENCE</scope>
    <source>
        <strain evidence="2">20211129_DDA</strain>
        <tissue evidence="2">Liver</tissue>
    </source>
</reference>
<keyword evidence="3" id="KW-1185">Reference proteome</keyword>
<comment type="caution">
    <text evidence="2">The sequence shown here is derived from an EMBL/GenBank/DDBJ whole genome shotgun (WGS) entry which is preliminary data.</text>
</comment>
<dbReference type="Proteomes" id="UP001066276">
    <property type="component" value="Chromosome 4_1"/>
</dbReference>
<accession>A0AAV7T0V8</accession>
<dbReference type="AlphaFoldDB" id="A0AAV7T0V8"/>
<evidence type="ECO:0000256" key="1">
    <source>
        <dbReference type="SAM" id="MobiDB-lite"/>
    </source>
</evidence>
<feature type="region of interest" description="Disordered" evidence="1">
    <location>
        <begin position="1"/>
        <end position="56"/>
    </location>
</feature>